<dbReference type="InterPro" id="IPR002835">
    <property type="entry name" value="CofC"/>
</dbReference>
<dbReference type="OrthoDB" id="6334386at2"/>
<keyword evidence="3 5" id="KW-0547">Nucleotide-binding</keyword>
<dbReference type="Pfam" id="PF01983">
    <property type="entry name" value="CofC"/>
    <property type="match status" value="1"/>
</dbReference>
<dbReference type="Gene3D" id="3.90.550.10">
    <property type="entry name" value="Spore Coat Polysaccharide Biosynthesis Protein SpsA, Chain A"/>
    <property type="match status" value="1"/>
</dbReference>
<dbReference type="NCBIfam" id="TIGR03552">
    <property type="entry name" value="F420_cofC"/>
    <property type="match status" value="1"/>
</dbReference>
<dbReference type="SUPFAM" id="SSF53448">
    <property type="entry name" value="Nucleotide-diphospho-sugar transferases"/>
    <property type="match status" value="1"/>
</dbReference>
<evidence type="ECO:0000256" key="3">
    <source>
        <dbReference type="ARBA" id="ARBA00022741"/>
    </source>
</evidence>
<comment type="function">
    <text evidence="5">Guanylyltransferase that catalyzes the activation of (2R)-3-phosphoglycerate (3PG) as 3-[(R)-glyceryl]-diphospho-5'-guanosine, via the condensation of 3PG with GTP. It is involved in the biosynthesis of a derivative of the hydride carrier cofactor coenzyme F420, 3PG-F420.</text>
</comment>
<accession>A0A1G6BAD3</accession>
<comment type="catalytic activity">
    <reaction evidence="5">
        <text>(2R)-3-phosphoglycerate + GTP + H(+) = 3-[(R)-glyceryl]-diphospho-5'-guanosine + diphosphate</text>
        <dbReference type="Rhea" id="RHEA:63440"/>
        <dbReference type="ChEBI" id="CHEBI:15378"/>
        <dbReference type="ChEBI" id="CHEBI:33019"/>
        <dbReference type="ChEBI" id="CHEBI:37565"/>
        <dbReference type="ChEBI" id="CHEBI:58272"/>
        <dbReference type="ChEBI" id="CHEBI:147306"/>
        <dbReference type="EC" id="2.7.7.106"/>
    </reaction>
</comment>
<dbReference type="EMBL" id="FMXQ01000002">
    <property type="protein sequence ID" value="SDB17612.1"/>
    <property type="molecule type" value="Genomic_DNA"/>
</dbReference>
<evidence type="ECO:0000313" key="7">
    <source>
        <dbReference type="Proteomes" id="UP000199071"/>
    </source>
</evidence>
<dbReference type="UniPathway" id="UPA00071"/>
<dbReference type="InterPro" id="IPR029044">
    <property type="entry name" value="Nucleotide-diphossugar_trans"/>
</dbReference>
<keyword evidence="2 5" id="KW-0548">Nucleotidyltransferase</keyword>
<protein>
    <recommendedName>
        <fullName evidence="5">3-phospho-D-glycerate guanylyltransferase</fullName>
        <shortName evidence="5">3PG guanylyltransferase</shortName>
        <ecNumber evidence="5">2.7.7.106</ecNumber>
    </recommendedName>
</protein>
<name>A0A1G6BAD3_9HYPH</name>
<dbReference type="EC" id="2.7.7.106" evidence="5"/>
<sequence length="228" mass="23929">MTPVAPWCVVPIKRREAAKQRLASLLGPMERADLAEAMVRDVLTALSAVRGLSGVMLVTGDDGFAALGQDHGFRVLADPTDDGTTAAVARAAATLLGERAASMLVLHADLPLATPLAIESLLATAADGPPLTLVPDRRRQGTNAMVARPVDLVPFCFGAGSYHLHQRAAEARGIGWRGLDVPELAHDIDRPDDLAAILDHDGATGHYLARSGIGARFRATVDGPEAVQ</sequence>
<keyword evidence="4 5" id="KW-0342">GTP-binding</keyword>
<dbReference type="HAMAP" id="MF_02114">
    <property type="entry name" value="CofC"/>
    <property type="match status" value="1"/>
</dbReference>
<evidence type="ECO:0000313" key="6">
    <source>
        <dbReference type="EMBL" id="SDB17612.1"/>
    </source>
</evidence>
<dbReference type="PANTHER" id="PTHR40392:SF1">
    <property type="entry name" value="2-PHOSPHO-L-LACTATE GUANYLYLTRANSFERASE"/>
    <property type="match status" value="1"/>
</dbReference>
<evidence type="ECO:0000256" key="5">
    <source>
        <dbReference type="HAMAP-Rule" id="MF_02114"/>
    </source>
</evidence>
<dbReference type="GO" id="GO:0005525">
    <property type="term" value="F:GTP binding"/>
    <property type="evidence" value="ECO:0007669"/>
    <property type="project" value="UniProtKB-KW"/>
</dbReference>
<evidence type="ECO:0000256" key="1">
    <source>
        <dbReference type="ARBA" id="ARBA00022679"/>
    </source>
</evidence>
<dbReference type="GO" id="GO:0052645">
    <property type="term" value="P:F420-0 metabolic process"/>
    <property type="evidence" value="ECO:0007669"/>
    <property type="project" value="UniProtKB-UniRule"/>
</dbReference>
<comment type="similarity">
    <text evidence="5">Belongs to the CofC family.</text>
</comment>
<keyword evidence="1 5" id="KW-0808">Transferase</keyword>
<dbReference type="RefSeq" id="WP_090875674.1">
    <property type="nucleotide sequence ID" value="NZ_FMXQ01000002.1"/>
</dbReference>
<gene>
    <name evidence="5" type="primary">fbiD</name>
    <name evidence="6" type="ORF">SAMN02982931_01419</name>
</gene>
<keyword evidence="7" id="KW-1185">Reference proteome</keyword>
<dbReference type="STRING" id="665467.SAMN02982931_01419"/>
<evidence type="ECO:0000256" key="2">
    <source>
        <dbReference type="ARBA" id="ARBA00022695"/>
    </source>
</evidence>
<organism evidence="6 7">
    <name type="scientific">Bauldia litoralis</name>
    <dbReference type="NCBI Taxonomy" id="665467"/>
    <lineage>
        <taxon>Bacteria</taxon>
        <taxon>Pseudomonadati</taxon>
        <taxon>Pseudomonadota</taxon>
        <taxon>Alphaproteobacteria</taxon>
        <taxon>Hyphomicrobiales</taxon>
        <taxon>Kaistiaceae</taxon>
        <taxon>Bauldia</taxon>
    </lineage>
</organism>
<comment type="pathway">
    <text evidence="5">Cofactor biosynthesis; coenzyme F420 biosynthesis.</text>
</comment>
<evidence type="ECO:0000256" key="4">
    <source>
        <dbReference type="ARBA" id="ARBA00023134"/>
    </source>
</evidence>
<dbReference type="AlphaFoldDB" id="A0A1G6BAD3"/>
<reference evidence="6 7" key="1">
    <citation type="submission" date="2016-10" db="EMBL/GenBank/DDBJ databases">
        <authorList>
            <person name="de Groot N.N."/>
        </authorList>
    </citation>
    <scope>NUCLEOTIDE SEQUENCE [LARGE SCALE GENOMIC DNA]</scope>
    <source>
        <strain evidence="6 7">ATCC 35022</strain>
    </source>
</reference>
<dbReference type="PANTHER" id="PTHR40392">
    <property type="entry name" value="2-PHOSPHO-L-LACTATE GUANYLYLTRANSFERASE"/>
    <property type="match status" value="1"/>
</dbReference>
<dbReference type="Proteomes" id="UP000199071">
    <property type="component" value="Unassembled WGS sequence"/>
</dbReference>
<proteinExistence type="inferred from homology"/>
<dbReference type="GO" id="GO:0043814">
    <property type="term" value="F:phospholactate guanylyltransferase activity"/>
    <property type="evidence" value="ECO:0007669"/>
    <property type="project" value="InterPro"/>
</dbReference>